<dbReference type="PANTHER" id="PTHR31965">
    <property type="entry name" value="TRANSMEMBRANE PROTEIN 42"/>
    <property type="match status" value="1"/>
</dbReference>
<dbReference type="InterPro" id="IPR039632">
    <property type="entry name" value="TMEM42"/>
</dbReference>
<feature type="transmembrane region" description="Helical" evidence="1">
    <location>
        <begin position="38"/>
        <end position="59"/>
    </location>
</feature>
<dbReference type="Pfam" id="PF00892">
    <property type="entry name" value="EamA"/>
    <property type="match status" value="1"/>
</dbReference>
<feature type="transmembrane region" description="Helical" evidence="1">
    <location>
        <begin position="71"/>
        <end position="92"/>
    </location>
</feature>
<feature type="domain" description="EamA" evidence="2">
    <location>
        <begin position="43"/>
        <end position="115"/>
    </location>
</feature>
<dbReference type="SUPFAM" id="SSF103481">
    <property type="entry name" value="Multidrug resistance efflux transporter EmrE"/>
    <property type="match status" value="1"/>
</dbReference>
<keyword evidence="1" id="KW-0812">Transmembrane</keyword>
<gene>
    <name evidence="3" type="ORF">JTE90_007375</name>
</gene>
<name>A0AAV6U6S9_9ARAC</name>
<comment type="caution">
    <text evidence="3">The sequence shown here is derived from an EMBL/GenBank/DDBJ whole genome shotgun (WGS) entry which is preliminary data.</text>
</comment>
<proteinExistence type="predicted"/>
<feature type="transmembrane region" description="Helical" evidence="1">
    <location>
        <begin position="98"/>
        <end position="115"/>
    </location>
</feature>
<dbReference type="GO" id="GO:0016020">
    <property type="term" value="C:membrane"/>
    <property type="evidence" value="ECO:0007669"/>
    <property type="project" value="InterPro"/>
</dbReference>
<reference evidence="3 4" key="1">
    <citation type="journal article" date="2022" name="Nat. Ecol. Evol.">
        <title>A masculinizing supergene underlies an exaggerated male reproductive morph in a spider.</title>
        <authorList>
            <person name="Hendrickx F."/>
            <person name="De Corte Z."/>
            <person name="Sonet G."/>
            <person name="Van Belleghem S.M."/>
            <person name="Kostlbacher S."/>
            <person name="Vangestel C."/>
        </authorList>
    </citation>
    <scope>NUCLEOTIDE SEQUENCE [LARGE SCALE GENOMIC DNA]</scope>
    <source>
        <strain evidence="3">W744_W776</strain>
    </source>
</reference>
<evidence type="ECO:0000313" key="4">
    <source>
        <dbReference type="Proteomes" id="UP000827092"/>
    </source>
</evidence>
<dbReference type="InterPro" id="IPR000620">
    <property type="entry name" value="EamA_dom"/>
</dbReference>
<keyword evidence="1" id="KW-1133">Transmembrane helix</keyword>
<evidence type="ECO:0000259" key="2">
    <source>
        <dbReference type="Pfam" id="PF00892"/>
    </source>
</evidence>
<dbReference type="EMBL" id="JAFNEN010000610">
    <property type="protein sequence ID" value="KAG8179646.1"/>
    <property type="molecule type" value="Genomic_DNA"/>
</dbReference>
<dbReference type="AlphaFoldDB" id="A0AAV6U6S9"/>
<dbReference type="InterPro" id="IPR037185">
    <property type="entry name" value="EmrE-like"/>
</dbReference>
<evidence type="ECO:0000256" key="1">
    <source>
        <dbReference type="SAM" id="Phobius"/>
    </source>
</evidence>
<keyword evidence="1" id="KW-0472">Membrane</keyword>
<dbReference type="PANTHER" id="PTHR31965:SF1">
    <property type="entry name" value="TRANSMEMBRANE PROTEIN 42"/>
    <property type="match status" value="1"/>
</dbReference>
<keyword evidence="4" id="KW-1185">Reference proteome</keyword>
<protein>
    <recommendedName>
        <fullName evidence="2">EamA domain-containing protein</fullName>
    </recommendedName>
</protein>
<accession>A0AAV6U6S9</accession>
<organism evidence="3 4">
    <name type="scientific">Oedothorax gibbosus</name>
    <dbReference type="NCBI Taxonomy" id="931172"/>
    <lineage>
        <taxon>Eukaryota</taxon>
        <taxon>Metazoa</taxon>
        <taxon>Ecdysozoa</taxon>
        <taxon>Arthropoda</taxon>
        <taxon>Chelicerata</taxon>
        <taxon>Arachnida</taxon>
        <taxon>Araneae</taxon>
        <taxon>Araneomorphae</taxon>
        <taxon>Entelegynae</taxon>
        <taxon>Araneoidea</taxon>
        <taxon>Linyphiidae</taxon>
        <taxon>Erigoninae</taxon>
        <taxon>Oedothorax</taxon>
    </lineage>
</organism>
<dbReference type="Proteomes" id="UP000827092">
    <property type="component" value="Unassembled WGS sequence"/>
</dbReference>
<evidence type="ECO:0000313" key="3">
    <source>
        <dbReference type="EMBL" id="KAG8179646.1"/>
    </source>
</evidence>
<sequence>MAAEKTLSVCETLLENLNYGNSNKPVYSYTPICQNALLWVRVASLAAMLLLNGLMWTLFTKALRRSPAALAPSLVNTAANFLCTAVFGGVLFEESLPPLWWGGAALVVLGLALLLRTPKEE</sequence>
<dbReference type="Gene3D" id="1.10.3730.20">
    <property type="match status" value="1"/>
</dbReference>